<feature type="domain" description="S5 DRBM" evidence="7">
    <location>
        <begin position="251"/>
        <end position="314"/>
    </location>
</feature>
<dbReference type="Pfam" id="PF00333">
    <property type="entry name" value="Ribosomal_S5"/>
    <property type="match status" value="1"/>
</dbReference>
<dbReference type="Gene3D" id="3.30.230.10">
    <property type="match status" value="1"/>
</dbReference>
<feature type="compositionally biased region" description="Acidic residues" evidence="6">
    <location>
        <begin position="173"/>
        <end position="186"/>
    </location>
</feature>
<dbReference type="InterPro" id="IPR013810">
    <property type="entry name" value="Ribosomal_uS5_N"/>
</dbReference>
<evidence type="ECO:0000256" key="1">
    <source>
        <dbReference type="ARBA" id="ARBA00008945"/>
    </source>
</evidence>
<dbReference type="Pfam" id="PF03719">
    <property type="entry name" value="Ribosomal_S5_C"/>
    <property type="match status" value="1"/>
</dbReference>
<dbReference type="GO" id="GO:0006412">
    <property type="term" value="P:translation"/>
    <property type="evidence" value="ECO:0007669"/>
    <property type="project" value="InterPro"/>
</dbReference>
<name>A0A2P6VEH5_9CHLO</name>
<dbReference type="PANTHER" id="PTHR48277">
    <property type="entry name" value="MITOCHONDRIAL RIBOSOMAL PROTEIN S5"/>
    <property type="match status" value="1"/>
</dbReference>
<gene>
    <name evidence="8" type="ORF">C2E20_4279</name>
</gene>
<organism evidence="8 9">
    <name type="scientific">Micractinium conductrix</name>
    <dbReference type="NCBI Taxonomy" id="554055"/>
    <lineage>
        <taxon>Eukaryota</taxon>
        <taxon>Viridiplantae</taxon>
        <taxon>Chlorophyta</taxon>
        <taxon>core chlorophytes</taxon>
        <taxon>Trebouxiophyceae</taxon>
        <taxon>Chlorellales</taxon>
        <taxon>Chlorellaceae</taxon>
        <taxon>Chlorella clade</taxon>
        <taxon>Micractinium</taxon>
    </lineage>
</organism>
<evidence type="ECO:0000313" key="9">
    <source>
        <dbReference type="Proteomes" id="UP000239649"/>
    </source>
</evidence>
<protein>
    <submittedName>
        <fullName evidence="8">30S ribosomal S5</fullName>
    </submittedName>
</protein>
<keyword evidence="3 4" id="KW-0687">Ribonucleoprotein</keyword>
<comment type="similarity">
    <text evidence="1 5">Belongs to the universal ribosomal protein uS5 family.</text>
</comment>
<feature type="region of interest" description="Disordered" evidence="6">
    <location>
        <begin position="173"/>
        <end position="195"/>
    </location>
</feature>
<keyword evidence="2 4" id="KW-0689">Ribosomal protein</keyword>
<dbReference type="GO" id="GO:0005737">
    <property type="term" value="C:cytoplasm"/>
    <property type="evidence" value="ECO:0007669"/>
    <property type="project" value="UniProtKB-ARBA"/>
</dbReference>
<dbReference type="SUPFAM" id="SSF54211">
    <property type="entry name" value="Ribosomal protein S5 domain 2-like"/>
    <property type="match status" value="1"/>
</dbReference>
<dbReference type="GO" id="GO:0003723">
    <property type="term" value="F:RNA binding"/>
    <property type="evidence" value="ECO:0007669"/>
    <property type="project" value="InterPro"/>
</dbReference>
<dbReference type="InterPro" id="IPR014721">
    <property type="entry name" value="Ribsml_uS5_D2-typ_fold_subgr"/>
</dbReference>
<dbReference type="GO" id="GO:0003735">
    <property type="term" value="F:structural constituent of ribosome"/>
    <property type="evidence" value="ECO:0007669"/>
    <property type="project" value="UniProtKB-UniRule"/>
</dbReference>
<evidence type="ECO:0000256" key="5">
    <source>
        <dbReference type="RuleBase" id="RU003823"/>
    </source>
</evidence>
<dbReference type="PANTHER" id="PTHR48277:SF1">
    <property type="entry name" value="MITOCHONDRIAL RIBOSOMAL PROTEIN S5"/>
    <property type="match status" value="1"/>
</dbReference>
<dbReference type="InterPro" id="IPR000851">
    <property type="entry name" value="Ribosomal_uS5"/>
</dbReference>
<dbReference type="STRING" id="554055.A0A2P6VEH5"/>
<reference evidence="8 9" key="1">
    <citation type="journal article" date="2018" name="Plant J.">
        <title>Genome sequences of Chlorella sorokiniana UTEX 1602 and Micractinium conductrix SAG 241.80: implications to maltose excretion by a green alga.</title>
        <authorList>
            <person name="Arriola M.B."/>
            <person name="Velmurugan N."/>
            <person name="Zhang Y."/>
            <person name="Plunkett M.H."/>
            <person name="Hondzo H."/>
            <person name="Barney B.M."/>
        </authorList>
    </citation>
    <scope>NUCLEOTIDE SEQUENCE [LARGE SCALE GENOMIC DNA]</scope>
    <source>
        <strain evidence="8 9">SAG 241.80</strain>
    </source>
</reference>
<keyword evidence="9" id="KW-1185">Reference proteome</keyword>
<comment type="caution">
    <text evidence="8">The sequence shown here is derived from an EMBL/GenBank/DDBJ whole genome shotgun (WGS) entry which is preliminary data.</text>
</comment>
<dbReference type="InterPro" id="IPR020568">
    <property type="entry name" value="Ribosomal_Su5_D2-typ_SF"/>
</dbReference>
<dbReference type="InterPro" id="IPR005324">
    <property type="entry name" value="Ribosomal_uS5_C"/>
</dbReference>
<dbReference type="SUPFAM" id="SSF54768">
    <property type="entry name" value="dsRNA-binding domain-like"/>
    <property type="match status" value="1"/>
</dbReference>
<dbReference type="PROSITE" id="PS50881">
    <property type="entry name" value="S5_DSRBD"/>
    <property type="match status" value="1"/>
</dbReference>
<feature type="region of interest" description="Disordered" evidence="6">
    <location>
        <begin position="410"/>
        <end position="430"/>
    </location>
</feature>
<evidence type="ECO:0000256" key="4">
    <source>
        <dbReference type="PROSITE-ProRule" id="PRU00268"/>
    </source>
</evidence>
<dbReference type="EMBL" id="LHPF02000010">
    <property type="protein sequence ID" value="PSC72494.1"/>
    <property type="molecule type" value="Genomic_DNA"/>
</dbReference>
<dbReference type="AlphaFoldDB" id="A0A2P6VEH5"/>
<proteinExistence type="inferred from homology"/>
<dbReference type="Proteomes" id="UP000239649">
    <property type="component" value="Unassembled WGS sequence"/>
</dbReference>
<dbReference type="GO" id="GO:1990904">
    <property type="term" value="C:ribonucleoprotein complex"/>
    <property type="evidence" value="ECO:0007669"/>
    <property type="project" value="UniProtKB-UniRule"/>
</dbReference>
<dbReference type="OrthoDB" id="309483at2759"/>
<dbReference type="FunFam" id="3.30.230.10:FF:000002">
    <property type="entry name" value="30S ribosomal protein S5"/>
    <property type="match status" value="1"/>
</dbReference>
<dbReference type="Gene3D" id="3.30.160.20">
    <property type="match status" value="1"/>
</dbReference>
<evidence type="ECO:0000259" key="7">
    <source>
        <dbReference type="PROSITE" id="PS50881"/>
    </source>
</evidence>
<evidence type="ECO:0000256" key="6">
    <source>
        <dbReference type="SAM" id="MobiDB-lite"/>
    </source>
</evidence>
<sequence>MRGLGLLRAARQAAAAAEPLGCGLASDACGSSGPSASLRQLTILLSLRGAPLQRQQAAGFAAARHRDDDDEAVAAGKLSHSERRMLFERQLQLKQQEEKEFEEAAAAAKRLERIKGLLQDEGRGGQGDAASLFVSSFFGEQQAGAAAPAPAAGVELDGEEDLDEVLLPEDEFFEGEEEEEEEEEEGLQVSTPGALDKGEEFDLMSRLQGLRTGSRRIILDKLLRGGIMRADPSAMAEWQAIQQQFRPPDGFRMKVVDVNRTCKGTRTGGLYRYSCMVVVGNGNGVLGWGQGKAAEVNEAVQKAYLRACRNLFPVPRFNGHTIPEMAKSKYGQVKLVLYPKASGNGITANPLMYEICKMAGLHDVGIKVHGSRNVRNAVKCLFQAFDRMKGEEERAEDALERGMSVVTMPPGRYRVPGGVKRSTARAARDG</sequence>
<evidence type="ECO:0000313" key="8">
    <source>
        <dbReference type="EMBL" id="PSC72494.1"/>
    </source>
</evidence>
<accession>A0A2P6VEH5</accession>
<dbReference type="GO" id="GO:0005840">
    <property type="term" value="C:ribosome"/>
    <property type="evidence" value="ECO:0007669"/>
    <property type="project" value="UniProtKB-KW"/>
</dbReference>
<evidence type="ECO:0000256" key="2">
    <source>
        <dbReference type="ARBA" id="ARBA00022980"/>
    </source>
</evidence>
<evidence type="ECO:0000256" key="3">
    <source>
        <dbReference type="ARBA" id="ARBA00023274"/>
    </source>
</evidence>